<feature type="domain" description="Transcobalamin-like C-terminal" evidence="2">
    <location>
        <begin position="56"/>
        <end position="120"/>
    </location>
</feature>
<evidence type="ECO:0000313" key="6">
    <source>
        <dbReference type="Proteomes" id="UP000246115"/>
    </source>
</evidence>
<sequence length="125" mass="13944">MKKISKLILITLSFILLTACSSNSTKSTASSDAGTVRLIVQEDSNTIDENVGFKKGDTVMDVLQDNYEVEETDGFITAIDGLEQDEKAGKYWMFMLNDELAPKAADQIKVKDGDKIEFYQDVYDN</sequence>
<reference evidence="5 7" key="2">
    <citation type="submission" date="2018-08" db="EMBL/GenBank/DDBJ databases">
        <title>Draft genome of Streptococcus sp. nov. Z1.</title>
        <authorList>
            <person name="Tian Z."/>
        </authorList>
    </citation>
    <scope>NUCLEOTIDE SEQUENCE [LARGE SCALE GENOMIC DNA]</scope>
    <source>
        <strain evidence="5">Z1</strain>
        <strain evidence="7">Z1(2018)</strain>
    </source>
</reference>
<keyword evidence="8" id="KW-1185">Reference proteome</keyword>
<evidence type="ECO:0000259" key="2">
    <source>
        <dbReference type="Pfam" id="PF14478"/>
    </source>
</evidence>
<evidence type="ECO:0000313" key="8">
    <source>
        <dbReference type="Proteomes" id="UP000264056"/>
    </source>
</evidence>
<evidence type="ECO:0000313" key="7">
    <source>
        <dbReference type="Proteomes" id="UP000262901"/>
    </source>
</evidence>
<dbReference type="Gene3D" id="2.170.130.30">
    <property type="match status" value="1"/>
</dbReference>
<feature type="signal peptide" evidence="1">
    <location>
        <begin position="1"/>
        <end position="21"/>
    </location>
</feature>
<dbReference type="RefSeq" id="WP_116878216.1">
    <property type="nucleotide sequence ID" value="NZ_CP031733.1"/>
</dbReference>
<dbReference type="PROSITE" id="PS51257">
    <property type="entry name" value="PROKAR_LIPOPROTEIN"/>
    <property type="match status" value="1"/>
</dbReference>
<proteinExistence type="predicted"/>
<gene>
    <name evidence="3" type="ORF">DDV21_008100</name>
    <name evidence="4" type="ORF">DDV22_04360</name>
    <name evidence="5" type="ORF">DDV23_06040</name>
</gene>
<dbReference type="EMBL" id="QVQY01000008">
    <property type="protein sequence ID" value="RFU51245.1"/>
    <property type="molecule type" value="Genomic_DNA"/>
</dbReference>
<dbReference type="EMBL" id="QVQZ01000011">
    <property type="protein sequence ID" value="RFU53139.1"/>
    <property type="molecule type" value="Genomic_DNA"/>
</dbReference>
<dbReference type="Pfam" id="PF14478">
    <property type="entry name" value="DUF4430"/>
    <property type="match status" value="1"/>
</dbReference>
<evidence type="ECO:0000256" key="1">
    <source>
        <dbReference type="SAM" id="SignalP"/>
    </source>
</evidence>
<reference evidence="6" key="3">
    <citation type="submission" date="2018-08" db="EMBL/GenBank/DDBJ databases">
        <title>Streptococcus chenjunshii sp. nov., isolated from stools sample of the Tibetan antelope in the Qinghai-Tibet plateau, China.</title>
        <authorList>
            <person name="Tian Z."/>
        </authorList>
    </citation>
    <scope>NUCLEOTIDE SEQUENCE [LARGE SCALE GENOMIC DNA]</scope>
    <source>
        <strain evidence="6">Z15</strain>
    </source>
</reference>
<accession>A0A346NDF4</accession>
<reference evidence="3" key="4">
    <citation type="journal article" date="2019" name="Int. J. Syst. Evol. Microbiol.">
        <title>Streptococcus chenjunshii sp. nov. isolated from feces of Tibetan antelopes.</title>
        <authorList>
            <person name="Tian Z."/>
            <person name="Lu S."/>
            <person name="Jin D."/>
            <person name="Yang J."/>
            <person name="Pu J."/>
            <person name="Lai X.H."/>
            <person name="Bai X.N."/>
            <person name="Wu X.M."/>
            <person name="Li J."/>
            <person name="Wang S."/>
            <person name="Xu J."/>
        </authorList>
    </citation>
    <scope>NUCLEOTIDE SEQUENCE</scope>
    <source>
        <strain evidence="3">Z15</strain>
    </source>
</reference>
<evidence type="ECO:0000313" key="4">
    <source>
        <dbReference type="EMBL" id="RFU51245.1"/>
    </source>
</evidence>
<dbReference type="Proteomes" id="UP000262901">
    <property type="component" value="Unassembled WGS sequence"/>
</dbReference>
<dbReference type="Proteomes" id="UP000264056">
    <property type="component" value="Unassembled WGS sequence"/>
</dbReference>
<name>A0A372KLH5_9STRE</name>
<evidence type="ECO:0000313" key="3">
    <source>
        <dbReference type="EMBL" id="AXQ79049.1"/>
    </source>
</evidence>
<dbReference type="EMBL" id="CP031733">
    <property type="protein sequence ID" value="AXQ79049.1"/>
    <property type="molecule type" value="Genomic_DNA"/>
</dbReference>
<reference evidence="4 8" key="1">
    <citation type="submission" date="2018-08" db="EMBL/GenBank/DDBJ databases">
        <title>Draft genome of Streptococcus sp .nov. Z2.</title>
        <authorList>
            <person name="Tian Z."/>
        </authorList>
    </citation>
    <scope>NUCLEOTIDE SEQUENCE [LARGE SCALE GENOMIC DNA]</scope>
    <source>
        <strain evidence="4 8">Z2</strain>
    </source>
</reference>
<dbReference type="KEGG" id="schj:DDV21_008100"/>
<protein>
    <submittedName>
        <fullName evidence="5">DUF4430 domain-containing protein</fullName>
    </submittedName>
</protein>
<dbReference type="Proteomes" id="UP000246115">
    <property type="component" value="Chromosome"/>
</dbReference>
<dbReference type="OrthoDB" id="2870483at2"/>
<accession>A0A372KLH5</accession>
<evidence type="ECO:0000313" key="5">
    <source>
        <dbReference type="EMBL" id="RFU53139.1"/>
    </source>
</evidence>
<organism evidence="5 7">
    <name type="scientific">Streptococcus chenjunshii</name>
    <dbReference type="NCBI Taxonomy" id="2173853"/>
    <lineage>
        <taxon>Bacteria</taxon>
        <taxon>Bacillati</taxon>
        <taxon>Bacillota</taxon>
        <taxon>Bacilli</taxon>
        <taxon>Lactobacillales</taxon>
        <taxon>Streptococcaceae</taxon>
        <taxon>Streptococcus</taxon>
    </lineage>
</organism>
<dbReference type="AlphaFoldDB" id="A0A372KLH5"/>
<dbReference type="InterPro" id="IPR027954">
    <property type="entry name" value="Transcobalamin-like_C"/>
</dbReference>
<feature type="chain" id="PRO_5044585492" evidence="1">
    <location>
        <begin position="22"/>
        <end position="125"/>
    </location>
</feature>
<keyword evidence="1" id="KW-0732">Signal</keyword>